<accession>W4V1Z1</accession>
<dbReference type="Proteomes" id="UP000019109">
    <property type="component" value="Unassembled WGS sequence"/>
</dbReference>
<keyword evidence="1" id="KW-0472">Membrane</keyword>
<dbReference type="Pfam" id="PF07670">
    <property type="entry name" value="Gate"/>
    <property type="match status" value="1"/>
</dbReference>
<dbReference type="InterPro" id="IPR050860">
    <property type="entry name" value="FeoB_GTPase"/>
</dbReference>
<dbReference type="PANTHER" id="PTHR43185">
    <property type="entry name" value="FERROUS IRON TRANSPORT PROTEIN B"/>
    <property type="match status" value="1"/>
</dbReference>
<name>W4V1Z1_9FIRM</name>
<keyword evidence="4" id="KW-1185">Reference proteome</keyword>
<evidence type="ECO:0000313" key="4">
    <source>
        <dbReference type="Proteomes" id="UP000019109"/>
    </source>
</evidence>
<organism evidence="3 4">
    <name type="scientific">Acetivibrio straminisolvens JCM 21531</name>
    <dbReference type="NCBI Taxonomy" id="1294263"/>
    <lineage>
        <taxon>Bacteria</taxon>
        <taxon>Bacillati</taxon>
        <taxon>Bacillota</taxon>
        <taxon>Clostridia</taxon>
        <taxon>Eubacteriales</taxon>
        <taxon>Oscillospiraceae</taxon>
        <taxon>Acetivibrio</taxon>
    </lineage>
</organism>
<sequence length="190" mass="21471">MKISEEVCSSVITFENNQYDHVDRKIDKILTSRVFGIPVMIAMLGVIFWITITGANYPSQMLSTLFFMIEERLNDFFVWVGSPQWVHELLVSGVYRTVAWVVSVMLPPMAIFFPLFTLLEDLGYLPRVAFNLDNFFKKACAHGKQSLTMCMGFGCNAAGVIGCRIIDSPRERLIAVITNNFVPCNGRSQL</sequence>
<dbReference type="GO" id="GO:0015093">
    <property type="term" value="F:ferrous iron transmembrane transporter activity"/>
    <property type="evidence" value="ECO:0007669"/>
    <property type="project" value="TreeGrafter"/>
</dbReference>
<dbReference type="STRING" id="1294263.JCM21531_480"/>
<feature type="transmembrane region" description="Helical" evidence="1">
    <location>
        <begin position="98"/>
        <end position="119"/>
    </location>
</feature>
<dbReference type="PANTHER" id="PTHR43185:SF2">
    <property type="entry name" value="FERROUS IRON TRANSPORT PROTEIN B"/>
    <property type="match status" value="1"/>
</dbReference>
<dbReference type="EMBL" id="BAVR01000004">
    <property type="protein sequence ID" value="GAE87132.1"/>
    <property type="molecule type" value="Genomic_DNA"/>
</dbReference>
<evidence type="ECO:0000259" key="2">
    <source>
        <dbReference type="Pfam" id="PF07670"/>
    </source>
</evidence>
<feature type="domain" description="Nucleoside transporter/FeoB GTPase Gate" evidence="2">
    <location>
        <begin position="103"/>
        <end position="185"/>
    </location>
</feature>
<feature type="transmembrane region" description="Helical" evidence="1">
    <location>
        <begin position="34"/>
        <end position="52"/>
    </location>
</feature>
<reference evidence="3" key="1">
    <citation type="journal article" date="2014" name="Genome Announc.">
        <title>Draft Genome Sequence of Clostridium straminisolvens Strain JCM 21531T, Isolated from a Cellulose-Degrading Bacterial Community.</title>
        <authorList>
            <person name="Yuki M."/>
            <person name="Oshima K."/>
            <person name="Suda W."/>
            <person name="Sakamoto M."/>
            <person name="Kitamura K."/>
            <person name="Iida T."/>
            <person name="Hattori M."/>
            <person name="Ohkuma M."/>
        </authorList>
    </citation>
    <scope>NUCLEOTIDE SEQUENCE [LARGE SCALE GENOMIC DNA]</scope>
    <source>
        <strain evidence="3">JCM 21531</strain>
    </source>
</reference>
<protein>
    <submittedName>
        <fullName evidence="3">Ferrous iron transport protein B</fullName>
    </submittedName>
</protein>
<evidence type="ECO:0000313" key="3">
    <source>
        <dbReference type="EMBL" id="GAE87132.1"/>
    </source>
</evidence>
<keyword evidence="1" id="KW-1133">Transmembrane helix</keyword>
<dbReference type="AlphaFoldDB" id="W4V1Z1"/>
<gene>
    <name evidence="3" type="ORF">JCM21531_480</name>
</gene>
<comment type="caution">
    <text evidence="3">The sequence shown here is derived from an EMBL/GenBank/DDBJ whole genome shotgun (WGS) entry which is preliminary data.</text>
</comment>
<proteinExistence type="predicted"/>
<dbReference type="InterPro" id="IPR011642">
    <property type="entry name" value="Gate_dom"/>
</dbReference>
<keyword evidence="1" id="KW-0812">Transmembrane</keyword>
<evidence type="ECO:0000256" key="1">
    <source>
        <dbReference type="SAM" id="Phobius"/>
    </source>
</evidence>
<dbReference type="GO" id="GO:0005886">
    <property type="term" value="C:plasma membrane"/>
    <property type="evidence" value="ECO:0007669"/>
    <property type="project" value="TreeGrafter"/>
</dbReference>